<dbReference type="Proteomes" id="UP000242175">
    <property type="component" value="Chromosome large"/>
</dbReference>
<keyword evidence="6" id="KW-0812">Transmembrane</keyword>
<feature type="transmembrane region" description="Helical" evidence="6">
    <location>
        <begin position="12"/>
        <end position="30"/>
    </location>
</feature>
<dbReference type="SUPFAM" id="SSF52833">
    <property type="entry name" value="Thioredoxin-like"/>
    <property type="match status" value="1"/>
</dbReference>
<evidence type="ECO:0000259" key="7">
    <source>
        <dbReference type="PROSITE" id="PS51352"/>
    </source>
</evidence>
<name>A0A220VE54_9GAMM</name>
<dbReference type="GO" id="GO:0030288">
    <property type="term" value="C:outer membrane-bounded periplasmic space"/>
    <property type="evidence" value="ECO:0007669"/>
    <property type="project" value="InterPro"/>
</dbReference>
<dbReference type="NCBIfam" id="TIGR00385">
    <property type="entry name" value="dsbE"/>
    <property type="match status" value="1"/>
</dbReference>
<dbReference type="AlphaFoldDB" id="A0A220VE54"/>
<evidence type="ECO:0000313" key="9">
    <source>
        <dbReference type="Proteomes" id="UP000242175"/>
    </source>
</evidence>
<dbReference type="EMBL" id="CP022355">
    <property type="protein sequence ID" value="ASK78506.1"/>
    <property type="molecule type" value="Genomic_DNA"/>
</dbReference>
<evidence type="ECO:0000256" key="5">
    <source>
        <dbReference type="ARBA" id="ARBA00023284"/>
    </source>
</evidence>
<dbReference type="OrthoDB" id="9799347at2"/>
<keyword evidence="5" id="KW-0676">Redox-active center</keyword>
<dbReference type="InterPro" id="IPR004799">
    <property type="entry name" value="Periplasmic_diS_OxRdtase_DsbE"/>
</dbReference>
<evidence type="ECO:0000256" key="4">
    <source>
        <dbReference type="ARBA" id="ARBA00023157"/>
    </source>
</evidence>
<gene>
    <name evidence="8" type="ORF">CF386_05550</name>
</gene>
<dbReference type="GO" id="GO:0017004">
    <property type="term" value="P:cytochrome complex assembly"/>
    <property type="evidence" value="ECO:0007669"/>
    <property type="project" value="UniProtKB-KW"/>
</dbReference>
<comment type="subcellular location">
    <subcellularLocation>
        <location evidence="1">Cell inner membrane</location>
        <topology evidence="1">Single-pass membrane protein</topology>
        <orientation evidence="1">Periplasmic side</orientation>
    </subcellularLocation>
</comment>
<comment type="similarity">
    <text evidence="2">Belongs to the thioredoxin family. DsbE subfamily.</text>
</comment>
<keyword evidence="9" id="KW-1185">Reference proteome</keyword>
<evidence type="ECO:0000313" key="8">
    <source>
        <dbReference type="EMBL" id="ASK78506.1"/>
    </source>
</evidence>
<dbReference type="RefSeq" id="WP_089073414.1">
    <property type="nucleotide sequence ID" value="NZ_CBCSAM010000001.1"/>
</dbReference>
<dbReference type="InterPro" id="IPR036249">
    <property type="entry name" value="Thioredoxin-like_sf"/>
</dbReference>
<dbReference type="PANTHER" id="PTHR42852">
    <property type="entry name" value="THIOL:DISULFIDE INTERCHANGE PROTEIN DSBE"/>
    <property type="match status" value="1"/>
</dbReference>
<dbReference type="PROSITE" id="PS51352">
    <property type="entry name" value="THIOREDOXIN_2"/>
    <property type="match status" value="1"/>
</dbReference>
<reference evidence="8 9" key="1">
    <citation type="journal article" date="2016" name="Int. J. Syst. Evol. Microbiol.">
        <title>Paraphotobacterium marinum gen. nov., sp. nov., a member of the family Vibrionaceae, isolated from surface seawater.</title>
        <authorList>
            <person name="Huang Z."/>
            <person name="Dong C."/>
            <person name="Shao Z."/>
        </authorList>
    </citation>
    <scope>NUCLEOTIDE SEQUENCE [LARGE SCALE GENOMIC DNA]</scope>
    <source>
        <strain evidence="8 9">NSCS20N07D</strain>
    </source>
</reference>
<evidence type="ECO:0000256" key="3">
    <source>
        <dbReference type="ARBA" id="ARBA00022748"/>
    </source>
</evidence>
<organism evidence="8 9">
    <name type="scientific">Paraphotobacterium marinum</name>
    <dbReference type="NCBI Taxonomy" id="1755811"/>
    <lineage>
        <taxon>Bacteria</taxon>
        <taxon>Pseudomonadati</taxon>
        <taxon>Pseudomonadota</taxon>
        <taxon>Gammaproteobacteria</taxon>
        <taxon>Vibrionales</taxon>
        <taxon>Vibrionaceae</taxon>
        <taxon>Paraphotobacterium</taxon>
    </lineage>
</organism>
<feature type="domain" description="Thioredoxin" evidence="7">
    <location>
        <begin position="42"/>
        <end position="174"/>
    </location>
</feature>
<dbReference type="KEGG" id="pmai:CF386_05550"/>
<sequence>MFFTSSKIKIFSCIPIIFFIVLIIFFFRVVDSNKSTSEKKSNMIGKNLPSLKQLPAKFNHHKVLSSKIYLLNVWATWCPSCYEEHLFLNQLKLRGINIVGLNYKDKPELANKFLGKLGNPFENVYFDQTGMYGLDIGVYGAPETYVIKNGRVVYKFVGVLNQQIWVDNFERYFI</sequence>
<dbReference type="InterPro" id="IPR017937">
    <property type="entry name" value="Thioredoxin_CS"/>
</dbReference>
<dbReference type="PROSITE" id="PS00194">
    <property type="entry name" value="THIOREDOXIN_1"/>
    <property type="match status" value="1"/>
</dbReference>
<proteinExistence type="inferred from homology"/>
<dbReference type="GO" id="GO:0005886">
    <property type="term" value="C:plasma membrane"/>
    <property type="evidence" value="ECO:0007669"/>
    <property type="project" value="UniProtKB-SubCell"/>
</dbReference>
<evidence type="ECO:0000256" key="2">
    <source>
        <dbReference type="ARBA" id="ARBA00007758"/>
    </source>
</evidence>
<keyword evidence="4" id="KW-1015">Disulfide bond</keyword>
<protein>
    <submittedName>
        <fullName evidence="8">DsbE family thiol:disulfide interchange protein</fullName>
    </submittedName>
</protein>
<keyword evidence="3" id="KW-0201">Cytochrome c-type biogenesis</keyword>
<dbReference type="InterPro" id="IPR050553">
    <property type="entry name" value="Thioredoxin_ResA/DsbE_sf"/>
</dbReference>
<evidence type="ECO:0000256" key="1">
    <source>
        <dbReference type="ARBA" id="ARBA00004383"/>
    </source>
</evidence>
<keyword evidence="6" id="KW-1133">Transmembrane helix</keyword>
<dbReference type="Pfam" id="PF08534">
    <property type="entry name" value="Redoxin"/>
    <property type="match status" value="1"/>
</dbReference>
<evidence type="ECO:0000256" key="6">
    <source>
        <dbReference type="SAM" id="Phobius"/>
    </source>
</evidence>
<keyword evidence="6" id="KW-0472">Membrane</keyword>
<dbReference type="GO" id="GO:0015036">
    <property type="term" value="F:disulfide oxidoreductase activity"/>
    <property type="evidence" value="ECO:0007669"/>
    <property type="project" value="InterPro"/>
</dbReference>
<dbReference type="Gene3D" id="3.40.30.10">
    <property type="entry name" value="Glutaredoxin"/>
    <property type="match status" value="1"/>
</dbReference>
<accession>A0A220VE54</accession>
<dbReference type="InterPro" id="IPR013766">
    <property type="entry name" value="Thioredoxin_domain"/>
</dbReference>
<dbReference type="PANTHER" id="PTHR42852:SF6">
    <property type="entry name" value="THIOL:DISULFIDE INTERCHANGE PROTEIN DSBE"/>
    <property type="match status" value="1"/>
</dbReference>
<dbReference type="InterPro" id="IPR013740">
    <property type="entry name" value="Redoxin"/>
</dbReference>